<dbReference type="Pfam" id="PF00089">
    <property type="entry name" value="Trypsin"/>
    <property type="match status" value="1"/>
</dbReference>
<dbReference type="PROSITE" id="PS00135">
    <property type="entry name" value="TRYPSIN_SER"/>
    <property type="match status" value="1"/>
</dbReference>
<keyword evidence="5 11" id="KW-0720">Serine protease</keyword>
<evidence type="ECO:0000256" key="12">
    <source>
        <dbReference type="SAM" id="SignalP"/>
    </source>
</evidence>
<evidence type="ECO:0000256" key="1">
    <source>
        <dbReference type="ARBA" id="ARBA00022670"/>
    </source>
</evidence>
<keyword evidence="6" id="KW-0106">Calcium</keyword>
<dbReference type="GO" id="GO:0046872">
    <property type="term" value="F:metal ion binding"/>
    <property type="evidence" value="ECO:0007669"/>
    <property type="project" value="UniProtKB-KW"/>
</dbReference>
<keyword evidence="1 11" id="KW-0645">Protease</keyword>
<keyword evidence="3 12" id="KW-0732">Signal</keyword>
<dbReference type="FunFam" id="2.40.10.10:FF:000078">
    <property type="entry name" value="Serine protease H137"/>
    <property type="match status" value="1"/>
</dbReference>
<evidence type="ECO:0000256" key="10">
    <source>
        <dbReference type="ARBA" id="ARBA00024195"/>
    </source>
</evidence>
<dbReference type="InterPro" id="IPR043504">
    <property type="entry name" value="Peptidase_S1_PA_chymotrypsin"/>
</dbReference>
<comment type="similarity">
    <text evidence="10">Belongs to the peptidase S1 family. CLIP subfamily.</text>
</comment>
<dbReference type="InterPro" id="IPR009003">
    <property type="entry name" value="Peptidase_S1_PA"/>
</dbReference>
<dbReference type="SUPFAM" id="SSF50494">
    <property type="entry name" value="Trypsin-like serine proteases"/>
    <property type="match status" value="1"/>
</dbReference>
<evidence type="ECO:0000313" key="14">
    <source>
        <dbReference type="EMBL" id="KRK00284.1"/>
    </source>
</evidence>
<evidence type="ECO:0000256" key="6">
    <source>
        <dbReference type="ARBA" id="ARBA00022837"/>
    </source>
</evidence>
<reference evidence="14 15" key="2">
    <citation type="journal article" date="2007" name="PLoS Biol.">
        <title>Principles of genome evolution in the Drosophila melanogaster species group.</title>
        <authorList>
            <person name="Ranz J.M."/>
            <person name="Maurin D."/>
            <person name="Chan Y.S."/>
            <person name="von Grotthuss M."/>
            <person name="Hillier L.W."/>
            <person name="Roote J."/>
            <person name="Ashburner M."/>
            <person name="Bergman C.M."/>
        </authorList>
    </citation>
    <scope>NUCLEOTIDE SEQUENCE [LARGE SCALE GENOMIC DNA]</scope>
    <source>
        <strain evidence="15">Tai18E2 / Tucson 14021-0261.01</strain>
    </source>
</reference>
<dbReference type="PANTHER" id="PTHR24256">
    <property type="entry name" value="TRYPTASE-RELATED"/>
    <property type="match status" value="1"/>
</dbReference>
<dbReference type="EC" id="3.4.21.-" evidence="14"/>
<evidence type="ECO:0000256" key="4">
    <source>
        <dbReference type="ARBA" id="ARBA00022801"/>
    </source>
</evidence>
<dbReference type="FunFam" id="2.40.10.10:FF:000028">
    <property type="entry name" value="Serine protease easter"/>
    <property type="match status" value="1"/>
</dbReference>
<keyword evidence="7" id="KW-0865">Zymogen</keyword>
<dbReference type="AlphaFoldDB" id="A0A0R1DSX2"/>
<proteinExistence type="inferred from homology"/>
<name>A0A0R1DSX2_DROYA</name>
<keyword evidence="9" id="KW-0325">Glycoprotein</keyword>
<dbReference type="InterPro" id="IPR033116">
    <property type="entry name" value="TRYPSIN_SER"/>
</dbReference>
<feature type="domain" description="Peptidase S1" evidence="13">
    <location>
        <begin position="45"/>
        <end position="301"/>
    </location>
</feature>
<dbReference type="Proteomes" id="UP000002282">
    <property type="component" value="Chromosome 2R"/>
</dbReference>
<dbReference type="OrthoDB" id="547031at2759"/>
<dbReference type="InterPro" id="IPR001314">
    <property type="entry name" value="Peptidase_S1A"/>
</dbReference>
<evidence type="ECO:0000259" key="13">
    <source>
        <dbReference type="PROSITE" id="PS50240"/>
    </source>
</evidence>
<dbReference type="InterPro" id="IPR001254">
    <property type="entry name" value="Trypsin_dom"/>
</dbReference>
<evidence type="ECO:0000256" key="5">
    <source>
        <dbReference type="ARBA" id="ARBA00022825"/>
    </source>
</evidence>
<feature type="signal peptide" evidence="12">
    <location>
        <begin position="1"/>
        <end position="19"/>
    </location>
</feature>
<dbReference type="PRINTS" id="PR00722">
    <property type="entry name" value="CHYMOTRYPSIN"/>
</dbReference>
<dbReference type="SMART" id="SM00020">
    <property type="entry name" value="Tryp_SPc"/>
    <property type="match status" value="1"/>
</dbReference>
<keyword evidence="2" id="KW-0479">Metal-binding</keyword>
<evidence type="ECO:0000256" key="2">
    <source>
        <dbReference type="ARBA" id="ARBA00022723"/>
    </source>
</evidence>
<dbReference type="InterPro" id="IPR018114">
    <property type="entry name" value="TRYPSIN_HIS"/>
</dbReference>
<dbReference type="CDD" id="cd00190">
    <property type="entry name" value="Tryp_SPc"/>
    <property type="match status" value="1"/>
</dbReference>
<gene>
    <name evidence="14" type="primary">Dyak\GE11726</name>
    <name evidence="14" type="synonym">dyak_GLEANR_12034</name>
    <name evidence="14" type="synonym">GE11726</name>
    <name evidence="14" type="ORF">Dyak_GE11726</name>
</gene>
<dbReference type="GO" id="GO:0006508">
    <property type="term" value="P:proteolysis"/>
    <property type="evidence" value="ECO:0007669"/>
    <property type="project" value="UniProtKB-KW"/>
</dbReference>
<organism evidence="14 15">
    <name type="scientific">Drosophila yakuba</name>
    <name type="common">Fruit fly</name>
    <dbReference type="NCBI Taxonomy" id="7245"/>
    <lineage>
        <taxon>Eukaryota</taxon>
        <taxon>Metazoa</taxon>
        <taxon>Ecdysozoa</taxon>
        <taxon>Arthropoda</taxon>
        <taxon>Hexapoda</taxon>
        <taxon>Insecta</taxon>
        <taxon>Pterygota</taxon>
        <taxon>Neoptera</taxon>
        <taxon>Endopterygota</taxon>
        <taxon>Diptera</taxon>
        <taxon>Brachycera</taxon>
        <taxon>Muscomorpha</taxon>
        <taxon>Ephydroidea</taxon>
        <taxon>Drosophilidae</taxon>
        <taxon>Drosophila</taxon>
        <taxon>Sophophora</taxon>
    </lineage>
</organism>
<keyword evidence="8" id="KW-1015">Disulfide bond</keyword>
<keyword evidence="15" id="KW-1185">Reference proteome</keyword>
<evidence type="ECO:0000256" key="11">
    <source>
        <dbReference type="RuleBase" id="RU363034"/>
    </source>
</evidence>
<protein>
    <submittedName>
        <fullName evidence="14">Uncharacterized protein, isoform B</fullName>
        <ecNumber evidence="14">3.4.21.-</ecNumber>
    </submittedName>
</protein>
<dbReference type="EMBL" id="CM000158">
    <property type="protein sequence ID" value="KRK00284.1"/>
    <property type="molecule type" value="Genomic_DNA"/>
</dbReference>
<dbReference type="InterPro" id="IPR051487">
    <property type="entry name" value="Ser/Thr_Proteases_Immune/Dev"/>
</dbReference>
<evidence type="ECO:0000256" key="3">
    <source>
        <dbReference type="ARBA" id="ARBA00022729"/>
    </source>
</evidence>
<feature type="chain" id="PRO_5006402849" evidence="12">
    <location>
        <begin position="20"/>
        <end position="305"/>
    </location>
</feature>
<dbReference type="SMR" id="A0A0R1DSX2"/>
<sequence>MSSFLASISIYICICVCLSLQNEVVANFMIPNCGVSYESHVATRIVRGKEALLKSAPFMAYLYNGSQLHCGGTIISNRYILTAAHCMRPYLKVRLGEHDITRNPDCQAGVSCSPSVEEFYIDLATKSKNFGRHLVNDIALLKLSRIIRFNGLYGLIITVRLDSDMKIESSCFSVHIQPICLLLNPAAAPNVQEFQAFGWGQTENNRSANVLQTTFLTRYDNNYCRSALHVPMTDNQLCVGFQGSDTCSGDSGGPLVTKVKYDGVWRSVQLGIVSFGENKCQSPGVYTYVPNYIRWIQSVMQANGY</sequence>
<dbReference type="PROSITE" id="PS50240">
    <property type="entry name" value="TRYPSIN_DOM"/>
    <property type="match status" value="1"/>
</dbReference>
<evidence type="ECO:0000256" key="9">
    <source>
        <dbReference type="ARBA" id="ARBA00023180"/>
    </source>
</evidence>
<keyword evidence="4 11" id="KW-0378">Hydrolase</keyword>
<accession>A0A0R1DSX2</accession>
<dbReference type="PROSITE" id="PS00134">
    <property type="entry name" value="TRYPSIN_HIS"/>
    <property type="match status" value="1"/>
</dbReference>
<evidence type="ECO:0000313" key="15">
    <source>
        <dbReference type="Proteomes" id="UP000002282"/>
    </source>
</evidence>
<reference evidence="14 15" key="1">
    <citation type="journal article" date="2007" name="Nature">
        <title>Evolution of genes and genomes on the Drosophila phylogeny.</title>
        <authorList>
            <consortium name="Drosophila 12 Genomes Consortium"/>
            <person name="Clark A.G."/>
            <person name="Eisen M.B."/>
            <person name="Smith D.R."/>
            <person name="Bergman C.M."/>
            <person name="Oliver B."/>
            <person name="Markow T.A."/>
            <person name="Kaufman T.C."/>
            <person name="Kellis M."/>
            <person name="Gelbart W."/>
            <person name="Iyer V.N."/>
            <person name="Pollard D.A."/>
            <person name="Sackton T.B."/>
            <person name="Larracuente A.M."/>
            <person name="Singh N.D."/>
            <person name="Abad J.P."/>
            <person name="Abt D.N."/>
            <person name="Adryan B."/>
            <person name="Aguade M."/>
            <person name="Akashi H."/>
            <person name="Anderson W.W."/>
            <person name="Aquadro C.F."/>
            <person name="Ardell D.H."/>
            <person name="Arguello R."/>
            <person name="Artieri C.G."/>
            <person name="Barbash D.A."/>
            <person name="Barker D."/>
            <person name="Barsanti P."/>
            <person name="Batterham P."/>
            <person name="Batzoglou S."/>
            <person name="Begun D."/>
            <person name="Bhutkar A."/>
            <person name="Blanco E."/>
            <person name="Bosak S.A."/>
            <person name="Bradley R.K."/>
            <person name="Brand A.D."/>
            <person name="Brent M.R."/>
            <person name="Brooks A.N."/>
            <person name="Brown R.H."/>
            <person name="Butlin R.K."/>
            <person name="Caggese C."/>
            <person name="Calvi B.R."/>
            <person name="Bernardo de Carvalho A."/>
            <person name="Caspi A."/>
            <person name="Castrezana S."/>
            <person name="Celniker S.E."/>
            <person name="Chang J.L."/>
            <person name="Chapple C."/>
            <person name="Chatterji S."/>
            <person name="Chinwalla A."/>
            <person name="Civetta A."/>
            <person name="Clifton S.W."/>
            <person name="Comeron J.M."/>
            <person name="Costello J.C."/>
            <person name="Coyne J.A."/>
            <person name="Daub J."/>
            <person name="David R.G."/>
            <person name="Delcher A.L."/>
            <person name="Delehaunty K."/>
            <person name="Do C.B."/>
            <person name="Ebling H."/>
            <person name="Edwards K."/>
            <person name="Eickbush T."/>
            <person name="Evans J.D."/>
            <person name="Filipski A."/>
            <person name="Findeiss S."/>
            <person name="Freyhult E."/>
            <person name="Fulton L."/>
            <person name="Fulton R."/>
            <person name="Garcia A.C."/>
            <person name="Gardiner A."/>
            <person name="Garfield D.A."/>
            <person name="Garvin B.E."/>
            <person name="Gibson G."/>
            <person name="Gilbert D."/>
            <person name="Gnerre S."/>
            <person name="Godfrey J."/>
            <person name="Good R."/>
            <person name="Gotea V."/>
            <person name="Gravely B."/>
            <person name="Greenberg A.J."/>
            <person name="Griffiths-Jones S."/>
            <person name="Gross S."/>
            <person name="Guigo R."/>
            <person name="Gustafson E.A."/>
            <person name="Haerty W."/>
            <person name="Hahn M.W."/>
            <person name="Halligan D.L."/>
            <person name="Halpern A.L."/>
            <person name="Halter G.M."/>
            <person name="Han M.V."/>
            <person name="Heger A."/>
            <person name="Hillier L."/>
            <person name="Hinrichs A.S."/>
            <person name="Holmes I."/>
            <person name="Hoskins R.A."/>
            <person name="Hubisz M.J."/>
            <person name="Hultmark D."/>
            <person name="Huntley M.A."/>
            <person name="Jaffe D.B."/>
            <person name="Jagadeeshan S."/>
            <person name="Jeck W.R."/>
            <person name="Johnson J."/>
            <person name="Jones C.D."/>
            <person name="Jordan W.C."/>
            <person name="Karpen G.H."/>
            <person name="Kataoka E."/>
            <person name="Keightley P.D."/>
            <person name="Kheradpour P."/>
            <person name="Kirkness E.F."/>
            <person name="Koerich L.B."/>
            <person name="Kristiansen K."/>
            <person name="Kudrna D."/>
            <person name="Kulathinal R.J."/>
            <person name="Kumar S."/>
            <person name="Kwok R."/>
            <person name="Lander E."/>
            <person name="Langley C.H."/>
            <person name="Lapoint R."/>
            <person name="Lazzaro B.P."/>
            <person name="Lee S.J."/>
            <person name="Levesque L."/>
            <person name="Li R."/>
            <person name="Lin C.F."/>
            <person name="Lin M.F."/>
            <person name="Lindblad-Toh K."/>
            <person name="Llopart A."/>
            <person name="Long M."/>
            <person name="Low L."/>
            <person name="Lozovsky E."/>
            <person name="Lu J."/>
            <person name="Luo M."/>
            <person name="Machado C.A."/>
            <person name="Makalowski W."/>
            <person name="Marzo M."/>
            <person name="Matsuda M."/>
            <person name="Matzkin L."/>
            <person name="McAllister B."/>
            <person name="McBride C.S."/>
            <person name="McKernan B."/>
            <person name="McKernan K."/>
            <person name="Mendez-Lago M."/>
            <person name="Minx P."/>
            <person name="Mollenhauer M.U."/>
            <person name="Montooth K."/>
            <person name="Mount S.M."/>
            <person name="Mu X."/>
            <person name="Myers E."/>
            <person name="Negre B."/>
            <person name="Newfeld S."/>
            <person name="Nielsen R."/>
            <person name="Noor M.A."/>
            <person name="O'Grady P."/>
            <person name="Pachter L."/>
            <person name="Papaceit M."/>
            <person name="Parisi M.J."/>
            <person name="Parisi M."/>
            <person name="Parts L."/>
            <person name="Pedersen J.S."/>
            <person name="Pesole G."/>
            <person name="Phillippy A.M."/>
            <person name="Ponting C.P."/>
            <person name="Pop M."/>
            <person name="Porcelli D."/>
            <person name="Powell J.R."/>
            <person name="Prohaska S."/>
            <person name="Pruitt K."/>
            <person name="Puig M."/>
            <person name="Quesneville H."/>
            <person name="Ram K.R."/>
            <person name="Rand D."/>
            <person name="Rasmussen M.D."/>
            <person name="Reed L.K."/>
            <person name="Reenan R."/>
            <person name="Reily A."/>
            <person name="Remington K.A."/>
            <person name="Rieger T.T."/>
            <person name="Ritchie M.G."/>
            <person name="Robin C."/>
            <person name="Rogers Y.H."/>
            <person name="Rohde C."/>
            <person name="Rozas J."/>
            <person name="Rubenfield M.J."/>
            <person name="Ruiz A."/>
            <person name="Russo S."/>
            <person name="Salzberg S.L."/>
            <person name="Sanchez-Gracia A."/>
            <person name="Saranga D.J."/>
            <person name="Sato H."/>
            <person name="Schaeffer S.W."/>
            <person name="Schatz M.C."/>
            <person name="Schlenke T."/>
            <person name="Schwartz R."/>
            <person name="Segarra C."/>
            <person name="Singh R.S."/>
            <person name="Sirot L."/>
            <person name="Sirota M."/>
            <person name="Sisneros N.B."/>
            <person name="Smith C.D."/>
            <person name="Smith T.F."/>
            <person name="Spieth J."/>
            <person name="Stage D.E."/>
            <person name="Stark A."/>
            <person name="Stephan W."/>
            <person name="Strausberg R.L."/>
            <person name="Strempel S."/>
            <person name="Sturgill D."/>
            <person name="Sutton G."/>
            <person name="Sutton G.G."/>
            <person name="Tao W."/>
            <person name="Teichmann S."/>
            <person name="Tobari Y.N."/>
            <person name="Tomimura Y."/>
            <person name="Tsolas J.M."/>
            <person name="Valente V.L."/>
            <person name="Venter E."/>
            <person name="Venter J.C."/>
            <person name="Vicario S."/>
            <person name="Vieira F.G."/>
            <person name="Vilella A.J."/>
            <person name="Villasante A."/>
            <person name="Walenz B."/>
            <person name="Wang J."/>
            <person name="Wasserman M."/>
            <person name="Watts T."/>
            <person name="Wilson D."/>
            <person name="Wilson R.K."/>
            <person name="Wing R.A."/>
            <person name="Wolfner M.F."/>
            <person name="Wong A."/>
            <person name="Wong G.K."/>
            <person name="Wu C.I."/>
            <person name="Wu G."/>
            <person name="Yamamoto D."/>
            <person name="Yang H.P."/>
            <person name="Yang S.P."/>
            <person name="Yorke J.A."/>
            <person name="Yoshida K."/>
            <person name="Zdobnov E."/>
            <person name="Zhang P."/>
            <person name="Zhang Y."/>
            <person name="Zimin A.V."/>
            <person name="Baldwin J."/>
            <person name="Abdouelleil A."/>
            <person name="Abdulkadir J."/>
            <person name="Abebe A."/>
            <person name="Abera B."/>
            <person name="Abreu J."/>
            <person name="Acer S.C."/>
            <person name="Aftuck L."/>
            <person name="Alexander A."/>
            <person name="An P."/>
            <person name="Anderson E."/>
            <person name="Anderson S."/>
            <person name="Arachi H."/>
            <person name="Azer M."/>
            <person name="Bachantsang P."/>
            <person name="Barry A."/>
            <person name="Bayul T."/>
            <person name="Berlin A."/>
            <person name="Bessette D."/>
            <person name="Bloom T."/>
            <person name="Blye J."/>
            <person name="Boguslavskiy L."/>
            <person name="Bonnet C."/>
            <person name="Boukhgalter B."/>
            <person name="Bourzgui I."/>
            <person name="Brown A."/>
            <person name="Cahill P."/>
            <person name="Channer S."/>
            <person name="Cheshatsang Y."/>
            <person name="Chuda L."/>
            <person name="Citroen M."/>
            <person name="Collymore A."/>
            <person name="Cooke P."/>
            <person name="Costello M."/>
            <person name="D'Aco K."/>
            <person name="Daza R."/>
            <person name="De Haan G."/>
            <person name="DeGray S."/>
            <person name="DeMaso C."/>
            <person name="Dhargay N."/>
            <person name="Dooley K."/>
            <person name="Dooley E."/>
            <person name="Doricent M."/>
            <person name="Dorje P."/>
            <person name="Dorjee K."/>
            <person name="Dupes A."/>
            <person name="Elong R."/>
            <person name="Falk J."/>
            <person name="Farina A."/>
            <person name="Faro S."/>
            <person name="Ferguson D."/>
            <person name="Fisher S."/>
            <person name="Foley C.D."/>
            <person name="Franke A."/>
            <person name="Friedrich D."/>
            <person name="Gadbois L."/>
            <person name="Gearin G."/>
            <person name="Gearin C.R."/>
            <person name="Giannoukos G."/>
            <person name="Goode T."/>
            <person name="Graham J."/>
            <person name="Grandbois E."/>
            <person name="Grewal S."/>
            <person name="Gyaltsen K."/>
            <person name="Hafez N."/>
            <person name="Hagos B."/>
            <person name="Hall J."/>
            <person name="Henson C."/>
            <person name="Hollinger A."/>
            <person name="Honan T."/>
            <person name="Huard M.D."/>
            <person name="Hughes L."/>
            <person name="Hurhula B."/>
            <person name="Husby M.E."/>
            <person name="Kamat A."/>
            <person name="Kanga B."/>
            <person name="Kashin S."/>
            <person name="Khazanovich D."/>
            <person name="Kisner P."/>
            <person name="Lance K."/>
            <person name="Lara M."/>
            <person name="Lee W."/>
            <person name="Lennon N."/>
            <person name="Letendre F."/>
            <person name="LeVine R."/>
            <person name="Lipovsky A."/>
            <person name="Liu X."/>
            <person name="Liu J."/>
            <person name="Liu S."/>
            <person name="Lokyitsang T."/>
            <person name="Lokyitsang Y."/>
            <person name="Lubonja R."/>
            <person name="Lui A."/>
            <person name="MacDonald P."/>
            <person name="Magnisalis V."/>
            <person name="Maru K."/>
            <person name="Matthews C."/>
            <person name="McCusker W."/>
            <person name="McDonough S."/>
            <person name="Mehta T."/>
            <person name="Meldrim J."/>
            <person name="Meneus L."/>
            <person name="Mihai O."/>
            <person name="Mihalev A."/>
            <person name="Mihova T."/>
            <person name="Mittelman R."/>
            <person name="Mlenga V."/>
            <person name="Montmayeur A."/>
            <person name="Mulrain L."/>
            <person name="Navidi A."/>
            <person name="Naylor J."/>
            <person name="Negash T."/>
            <person name="Nguyen T."/>
            <person name="Nguyen N."/>
            <person name="Nicol R."/>
            <person name="Norbu C."/>
            <person name="Norbu N."/>
            <person name="Novod N."/>
            <person name="O'Neill B."/>
            <person name="Osman S."/>
            <person name="Markiewicz E."/>
            <person name="Oyono O.L."/>
            <person name="Patti C."/>
            <person name="Phunkhang P."/>
            <person name="Pierre F."/>
            <person name="Priest M."/>
            <person name="Raghuraman S."/>
            <person name="Rege F."/>
            <person name="Reyes R."/>
            <person name="Rise C."/>
            <person name="Rogov P."/>
            <person name="Ross K."/>
            <person name="Ryan E."/>
            <person name="Settipalli S."/>
            <person name="Shea T."/>
            <person name="Sherpa N."/>
            <person name="Shi L."/>
            <person name="Shih D."/>
            <person name="Sparrow T."/>
            <person name="Spaulding J."/>
            <person name="Stalker J."/>
            <person name="Stange-Thomann N."/>
            <person name="Stavropoulos S."/>
            <person name="Stone C."/>
            <person name="Strader C."/>
            <person name="Tesfaye S."/>
            <person name="Thomson T."/>
            <person name="Thoulutsang Y."/>
            <person name="Thoulutsang D."/>
            <person name="Topham K."/>
            <person name="Topping I."/>
            <person name="Tsamla T."/>
            <person name="Vassiliev H."/>
            <person name="Vo A."/>
            <person name="Wangchuk T."/>
            <person name="Wangdi T."/>
            <person name="Weiand M."/>
            <person name="Wilkinson J."/>
            <person name="Wilson A."/>
            <person name="Yadav S."/>
            <person name="Young G."/>
            <person name="Yu Q."/>
            <person name="Zembek L."/>
            <person name="Zhong D."/>
            <person name="Zimmer A."/>
            <person name="Zwirko Z."/>
            <person name="Jaffe D.B."/>
            <person name="Alvarez P."/>
            <person name="Brockman W."/>
            <person name="Butler J."/>
            <person name="Chin C."/>
            <person name="Gnerre S."/>
            <person name="Grabherr M."/>
            <person name="Kleber M."/>
            <person name="Mauceli E."/>
            <person name="MacCallum I."/>
        </authorList>
    </citation>
    <scope>NUCLEOTIDE SEQUENCE [LARGE SCALE GENOMIC DNA]</scope>
    <source>
        <strain evidence="15">Tai18E2 / Tucson 14021-0261.01</strain>
    </source>
</reference>
<dbReference type="GO" id="GO:0051604">
    <property type="term" value="P:protein maturation"/>
    <property type="evidence" value="ECO:0007669"/>
    <property type="project" value="UniProtKB-ARBA"/>
</dbReference>
<evidence type="ECO:0000256" key="7">
    <source>
        <dbReference type="ARBA" id="ARBA00023145"/>
    </source>
</evidence>
<dbReference type="GO" id="GO:0004252">
    <property type="term" value="F:serine-type endopeptidase activity"/>
    <property type="evidence" value="ECO:0007669"/>
    <property type="project" value="InterPro"/>
</dbReference>
<evidence type="ECO:0000256" key="8">
    <source>
        <dbReference type="ARBA" id="ARBA00023157"/>
    </source>
</evidence>
<dbReference type="Gene3D" id="2.40.10.10">
    <property type="entry name" value="Trypsin-like serine proteases"/>
    <property type="match status" value="2"/>
</dbReference>